<sequence>MTACQSDGATVVAVRVTTLTVRKMDDAKARLRVQATLSQEPVSGTSLVEAMRARMTPLGGVVLDLPEREVIRGGQYVR</sequence>
<dbReference type="RefSeq" id="WP_084523270.1">
    <property type="nucleotide sequence ID" value="NZ_FQUZ01000036.1"/>
</dbReference>
<dbReference type="AlphaFoldDB" id="A0A1M5DTH1"/>
<dbReference type="OrthoDB" id="2389872at2"/>
<reference evidence="1 2" key="1">
    <citation type="submission" date="2016-11" db="EMBL/GenBank/DDBJ databases">
        <authorList>
            <person name="Jaros S."/>
            <person name="Januszkiewicz K."/>
            <person name="Wedrychowicz H."/>
        </authorList>
    </citation>
    <scope>NUCLEOTIDE SEQUENCE [LARGE SCALE GENOMIC DNA]</scope>
    <source>
        <strain evidence="1 2">DSM 16112</strain>
    </source>
</reference>
<evidence type="ECO:0000313" key="1">
    <source>
        <dbReference type="EMBL" id="SHF70328.1"/>
    </source>
</evidence>
<protein>
    <submittedName>
        <fullName evidence="1">Uncharacterized protein</fullName>
    </submittedName>
</protein>
<dbReference type="Proteomes" id="UP000184327">
    <property type="component" value="Unassembled WGS sequence"/>
</dbReference>
<dbReference type="STRING" id="1122156.SAMN02745117_02459"/>
<accession>A0A1M5DTH1</accession>
<proteinExistence type="predicted"/>
<dbReference type="EMBL" id="FQUZ01000036">
    <property type="protein sequence ID" value="SHF70328.1"/>
    <property type="molecule type" value="Genomic_DNA"/>
</dbReference>
<keyword evidence="2" id="KW-1185">Reference proteome</keyword>
<organism evidence="1 2">
    <name type="scientific">Lampropedia hyalina DSM 16112</name>
    <dbReference type="NCBI Taxonomy" id="1122156"/>
    <lineage>
        <taxon>Bacteria</taxon>
        <taxon>Pseudomonadati</taxon>
        <taxon>Pseudomonadota</taxon>
        <taxon>Betaproteobacteria</taxon>
        <taxon>Burkholderiales</taxon>
        <taxon>Comamonadaceae</taxon>
        <taxon>Lampropedia</taxon>
    </lineage>
</organism>
<evidence type="ECO:0000313" key="2">
    <source>
        <dbReference type="Proteomes" id="UP000184327"/>
    </source>
</evidence>
<name>A0A1M5DTH1_9BURK</name>
<gene>
    <name evidence="1" type="ORF">SAMN02745117_02459</name>
</gene>